<keyword evidence="2" id="KW-1185">Reference proteome</keyword>
<comment type="caution">
    <text evidence="1">The sequence shown here is derived from an EMBL/GenBank/DDBJ whole genome shotgun (WGS) entry which is preliminary data.</text>
</comment>
<protein>
    <submittedName>
        <fullName evidence="1">Uncharacterized protein</fullName>
    </submittedName>
</protein>
<accession>A0AAN8BGY8</accession>
<evidence type="ECO:0000313" key="2">
    <source>
        <dbReference type="Proteomes" id="UP001335648"/>
    </source>
</evidence>
<evidence type="ECO:0000313" key="1">
    <source>
        <dbReference type="EMBL" id="KAK5884577.1"/>
    </source>
</evidence>
<organism evidence="1 2">
    <name type="scientific">Champsocephalus esox</name>
    <name type="common">pike icefish</name>
    <dbReference type="NCBI Taxonomy" id="159716"/>
    <lineage>
        <taxon>Eukaryota</taxon>
        <taxon>Metazoa</taxon>
        <taxon>Chordata</taxon>
        <taxon>Craniata</taxon>
        <taxon>Vertebrata</taxon>
        <taxon>Euteleostomi</taxon>
        <taxon>Actinopterygii</taxon>
        <taxon>Neopterygii</taxon>
        <taxon>Teleostei</taxon>
        <taxon>Neoteleostei</taxon>
        <taxon>Acanthomorphata</taxon>
        <taxon>Eupercaria</taxon>
        <taxon>Perciformes</taxon>
        <taxon>Notothenioidei</taxon>
        <taxon>Channichthyidae</taxon>
        <taxon>Champsocephalus</taxon>
    </lineage>
</organism>
<reference evidence="1 2" key="1">
    <citation type="journal article" date="2023" name="Mol. Biol. Evol.">
        <title>Genomics of Secondarily Temperate Adaptation in the Only Non-Antarctic Icefish.</title>
        <authorList>
            <person name="Rivera-Colon A.G."/>
            <person name="Rayamajhi N."/>
            <person name="Minhas B.F."/>
            <person name="Madrigal G."/>
            <person name="Bilyk K.T."/>
            <person name="Yoon V."/>
            <person name="Hune M."/>
            <person name="Gregory S."/>
            <person name="Cheng C.H.C."/>
            <person name="Catchen J.M."/>
        </authorList>
    </citation>
    <scope>NUCLEOTIDE SEQUENCE [LARGE SCALE GENOMIC DNA]</scope>
    <source>
        <strain evidence="1">JC2023a</strain>
    </source>
</reference>
<dbReference type="Proteomes" id="UP001335648">
    <property type="component" value="Unassembled WGS sequence"/>
</dbReference>
<dbReference type="AlphaFoldDB" id="A0AAN8BGY8"/>
<gene>
    <name evidence="1" type="ORF">CesoFtcFv8_018384</name>
</gene>
<dbReference type="EMBL" id="JAULUE010002060">
    <property type="protein sequence ID" value="KAK5884577.1"/>
    <property type="molecule type" value="Genomic_DNA"/>
</dbReference>
<name>A0AAN8BGY8_9TELE</name>
<proteinExistence type="predicted"/>
<sequence length="100" mass="10830">MCAALHVSSWAESVRSVPVLNLSMLRVSILEICQRVQLLKTIWGLFLLSTSTIPSCTPARPGLQPDPTSSTHALCTATRTKPVSVQIEEHAGRILLPISP</sequence>